<organism evidence="1 3">
    <name type="scientific">Phytophthora cactorum</name>
    <dbReference type="NCBI Taxonomy" id="29920"/>
    <lineage>
        <taxon>Eukaryota</taxon>
        <taxon>Sar</taxon>
        <taxon>Stramenopiles</taxon>
        <taxon>Oomycota</taxon>
        <taxon>Peronosporomycetes</taxon>
        <taxon>Peronosporales</taxon>
        <taxon>Peronosporaceae</taxon>
        <taxon>Phytophthora</taxon>
    </lineage>
</organism>
<evidence type="ECO:0000313" key="3">
    <source>
        <dbReference type="Proteomes" id="UP000736787"/>
    </source>
</evidence>
<dbReference type="Proteomes" id="UP000736787">
    <property type="component" value="Unassembled WGS sequence"/>
</dbReference>
<protein>
    <submittedName>
        <fullName evidence="1">Uncharacterized protein</fullName>
    </submittedName>
</protein>
<sequence>MLPSVFHTDEPSRIGSGAAALSSTRFLYCSAWYSPTESLDSVVEVLAYAGTEVVVPAVADSDVAVSAESDS</sequence>
<dbReference type="EMBL" id="RCMV01000134">
    <property type="protein sequence ID" value="KAG3223767.1"/>
    <property type="molecule type" value="Genomic_DNA"/>
</dbReference>
<dbReference type="Proteomes" id="UP000760860">
    <property type="component" value="Unassembled WGS sequence"/>
</dbReference>
<comment type="caution">
    <text evidence="1">The sequence shown here is derived from an EMBL/GenBank/DDBJ whole genome shotgun (WGS) entry which is preliminary data.</text>
</comment>
<name>A0A8T1E272_9STRA</name>
<evidence type="ECO:0000313" key="1">
    <source>
        <dbReference type="EMBL" id="KAG2947011.1"/>
    </source>
</evidence>
<proteinExistence type="predicted"/>
<dbReference type="AlphaFoldDB" id="A0A8T1E272"/>
<gene>
    <name evidence="1" type="ORF">PC117_g7143</name>
    <name evidence="2" type="ORF">PC129_g5571</name>
</gene>
<evidence type="ECO:0000313" key="2">
    <source>
        <dbReference type="EMBL" id="KAG3223767.1"/>
    </source>
</evidence>
<accession>A0A8T1E272</accession>
<dbReference type="EMBL" id="RCMK01000143">
    <property type="protein sequence ID" value="KAG2947011.1"/>
    <property type="molecule type" value="Genomic_DNA"/>
</dbReference>
<reference evidence="1" key="1">
    <citation type="submission" date="2018-10" db="EMBL/GenBank/DDBJ databases">
        <title>Effector identification in a new, highly contiguous assembly of the strawberry crown rot pathogen Phytophthora cactorum.</title>
        <authorList>
            <person name="Armitage A.D."/>
            <person name="Nellist C.F."/>
            <person name="Bates H."/>
            <person name="Vickerstaff R.J."/>
            <person name="Harrison R.J."/>
        </authorList>
    </citation>
    <scope>NUCLEOTIDE SEQUENCE</scope>
    <source>
        <strain evidence="1">4040</strain>
        <strain evidence="2">P421</strain>
    </source>
</reference>